<reference evidence="2" key="3">
    <citation type="submission" date="2018-08" db="UniProtKB">
        <authorList>
            <consortium name="EnsemblPlants"/>
        </authorList>
    </citation>
    <scope>IDENTIFICATION</scope>
    <source>
        <strain evidence="2">Yugu1</strain>
    </source>
</reference>
<dbReference type="AlphaFoldDB" id="K3YXN7"/>
<gene>
    <name evidence="1" type="ORF">SETIT_1G154700v2</name>
</gene>
<dbReference type="Gramene" id="KQL29573">
    <property type="protein sequence ID" value="KQL29573"/>
    <property type="gene ID" value="SETIT_019033mg"/>
</dbReference>
<dbReference type="OMA" id="IMIDEYW"/>
<reference evidence="1 3" key="1">
    <citation type="journal article" date="2012" name="Nat. Biotechnol.">
        <title>Reference genome sequence of the model plant Setaria.</title>
        <authorList>
            <person name="Bennetzen J.L."/>
            <person name="Schmutz J."/>
            <person name="Wang H."/>
            <person name="Percifield R."/>
            <person name="Hawkins J."/>
            <person name="Pontaroli A.C."/>
            <person name="Estep M."/>
            <person name="Feng L."/>
            <person name="Vaughn J.N."/>
            <person name="Grimwood J."/>
            <person name="Jenkins J."/>
            <person name="Barry K."/>
            <person name="Lindquist E."/>
            <person name="Hellsten U."/>
            <person name="Deshpande S."/>
            <person name="Wang X."/>
            <person name="Wu X."/>
            <person name="Mitros T."/>
            <person name="Triplett J."/>
            <person name="Yang X."/>
            <person name="Ye C.Y."/>
            <person name="Mauro-Herrera M."/>
            <person name="Wang L."/>
            <person name="Li P."/>
            <person name="Sharma M."/>
            <person name="Sharma R."/>
            <person name="Ronald P.C."/>
            <person name="Panaud O."/>
            <person name="Kellogg E.A."/>
            <person name="Brutnell T.P."/>
            <person name="Doust A.N."/>
            <person name="Tuskan G.A."/>
            <person name="Rokhsar D."/>
            <person name="Devos K.M."/>
        </authorList>
    </citation>
    <scope>NUCLEOTIDE SEQUENCE [LARGE SCALE GENOMIC DNA]</scope>
    <source>
        <strain evidence="3">cv. Yugu1</strain>
        <strain evidence="1">Yugu1</strain>
    </source>
</reference>
<reference evidence="1" key="2">
    <citation type="submission" date="2015-07" db="EMBL/GenBank/DDBJ databases">
        <authorList>
            <person name="Noorani M."/>
        </authorList>
    </citation>
    <scope>NUCLEOTIDE SEQUENCE</scope>
    <source>
        <strain evidence="1">Yugu1</strain>
    </source>
</reference>
<sequence length="50" mass="6067">MVQTMRKKHPLSIDIQQYVLLEASLPHAILDYIMIDEYWNVDREIQHEEL</sequence>
<protein>
    <submittedName>
        <fullName evidence="1 2">Uncharacterized protein</fullName>
    </submittedName>
</protein>
<accession>K3YXN7</accession>
<evidence type="ECO:0000313" key="2">
    <source>
        <dbReference type="EnsemblPlants" id="KQL29573"/>
    </source>
</evidence>
<dbReference type="Proteomes" id="UP000004995">
    <property type="component" value="Unassembled WGS sequence"/>
</dbReference>
<name>K3YXN7_SETIT</name>
<dbReference type="EMBL" id="CM003528">
    <property type="protein sequence ID" value="RCV06334.1"/>
    <property type="molecule type" value="Genomic_DNA"/>
</dbReference>
<organism evidence="2 3">
    <name type="scientific">Setaria italica</name>
    <name type="common">Foxtail millet</name>
    <name type="synonym">Panicum italicum</name>
    <dbReference type="NCBI Taxonomy" id="4555"/>
    <lineage>
        <taxon>Eukaryota</taxon>
        <taxon>Viridiplantae</taxon>
        <taxon>Streptophyta</taxon>
        <taxon>Embryophyta</taxon>
        <taxon>Tracheophyta</taxon>
        <taxon>Spermatophyta</taxon>
        <taxon>Magnoliopsida</taxon>
        <taxon>Liliopsida</taxon>
        <taxon>Poales</taxon>
        <taxon>Poaceae</taxon>
        <taxon>PACMAD clade</taxon>
        <taxon>Panicoideae</taxon>
        <taxon>Panicodae</taxon>
        <taxon>Paniceae</taxon>
        <taxon>Cenchrinae</taxon>
        <taxon>Setaria</taxon>
    </lineage>
</organism>
<dbReference type="HOGENOM" id="CLU_3127800_0_0_1"/>
<keyword evidence="3" id="KW-1185">Reference proteome</keyword>
<dbReference type="EMBL" id="AGNK02000296">
    <property type="status" value="NOT_ANNOTATED_CDS"/>
    <property type="molecule type" value="Genomic_DNA"/>
</dbReference>
<proteinExistence type="predicted"/>
<evidence type="ECO:0000313" key="3">
    <source>
        <dbReference type="Proteomes" id="UP000004995"/>
    </source>
</evidence>
<evidence type="ECO:0000313" key="1">
    <source>
        <dbReference type="EMBL" id="RCV06334.1"/>
    </source>
</evidence>
<dbReference type="EnsemblPlants" id="KQL29573">
    <property type="protein sequence ID" value="KQL29573"/>
    <property type="gene ID" value="SETIT_019033mg"/>
</dbReference>